<dbReference type="EMBL" id="JBGBPQ010000016">
    <property type="protein sequence ID" value="KAL1508358.1"/>
    <property type="molecule type" value="Genomic_DNA"/>
</dbReference>
<evidence type="ECO:0000313" key="2">
    <source>
        <dbReference type="Proteomes" id="UP001515480"/>
    </source>
</evidence>
<proteinExistence type="predicted"/>
<accession>A0AB34IZ70</accession>
<dbReference type="AlphaFoldDB" id="A0AB34IZ70"/>
<dbReference type="Proteomes" id="UP001515480">
    <property type="component" value="Unassembled WGS sequence"/>
</dbReference>
<organism evidence="1 2">
    <name type="scientific">Prymnesium parvum</name>
    <name type="common">Toxic golden alga</name>
    <dbReference type="NCBI Taxonomy" id="97485"/>
    <lineage>
        <taxon>Eukaryota</taxon>
        <taxon>Haptista</taxon>
        <taxon>Haptophyta</taxon>
        <taxon>Prymnesiophyceae</taxon>
        <taxon>Prymnesiales</taxon>
        <taxon>Prymnesiaceae</taxon>
        <taxon>Prymnesium</taxon>
    </lineage>
</organism>
<evidence type="ECO:0000313" key="1">
    <source>
        <dbReference type="EMBL" id="KAL1508358.1"/>
    </source>
</evidence>
<comment type="caution">
    <text evidence="1">The sequence shown here is derived from an EMBL/GenBank/DDBJ whole genome shotgun (WGS) entry which is preliminary data.</text>
</comment>
<keyword evidence="2" id="KW-1185">Reference proteome</keyword>
<name>A0AB34IZ70_PRYPA</name>
<reference evidence="1 2" key="1">
    <citation type="journal article" date="2024" name="Science">
        <title>Giant polyketide synthase enzymes in the biosynthesis of giant marine polyether toxins.</title>
        <authorList>
            <person name="Fallon T.R."/>
            <person name="Shende V.V."/>
            <person name="Wierzbicki I.H."/>
            <person name="Pendleton A.L."/>
            <person name="Watervoot N.F."/>
            <person name="Auber R.P."/>
            <person name="Gonzalez D.J."/>
            <person name="Wisecaver J.H."/>
            <person name="Moore B.S."/>
        </authorList>
    </citation>
    <scope>NUCLEOTIDE SEQUENCE [LARGE SCALE GENOMIC DNA]</scope>
    <source>
        <strain evidence="1 2">12B1</strain>
    </source>
</reference>
<gene>
    <name evidence="1" type="ORF">AB1Y20_004468</name>
</gene>
<protein>
    <submittedName>
        <fullName evidence="1">Uncharacterized protein</fullName>
    </submittedName>
</protein>
<sequence>MPAARPCSRRRASTWAHCSSSPPTVWSSPSCQVLRLCRAPVAEDESPRKEYGWRVTSMRRATPGRARWNSVRAAVMWRLPMYPWGHCVHVTKSASSRSASGRLGEASSLPSRKLAGIRAATSAVSAARTSSCYWYSGYSFS</sequence>